<dbReference type="Pfam" id="PF11823">
    <property type="entry name" value="Se_S_carrier"/>
    <property type="match status" value="1"/>
</dbReference>
<evidence type="ECO:0000259" key="1">
    <source>
        <dbReference type="Pfam" id="PF11823"/>
    </source>
</evidence>
<sequence length="81" mass="8991">MKVILLFPSIHYVLKAEKILKKEGVNLDLVPVPKEISSDCGMALEIKKDDLPLALKTLASKNLKPSSCQEKTPQGYQEVIL</sequence>
<dbReference type="KEGG" id="tid:Thein_1086"/>
<dbReference type="InterPro" id="IPR021778">
    <property type="entry name" value="Se/S_carrier-like"/>
</dbReference>
<dbReference type="OrthoDB" id="9811492at2"/>
<protein>
    <recommendedName>
        <fullName evidence="1">Putative Se/S carrier protein-like domain-containing protein</fullName>
    </recommendedName>
</protein>
<dbReference type="eggNOG" id="ENOG5030JTW">
    <property type="taxonomic scope" value="Bacteria"/>
</dbReference>
<dbReference type="InParanoid" id="F8ADZ2"/>
<accession>F8ADZ2</accession>
<dbReference type="RefSeq" id="WP_013907699.1">
    <property type="nucleotide sequence ID" value="NC_015681.1"/>
</dbReference>
<reference evidence="3" key="1">
    <citation type="submission" date="2011-04" db="EMBL/GenBank/DDBJ databases">
        <title>The complete genome of Thermodesulfatator indicus DSM 15286.</title>
        <authorList>
            <person name="Lucas S."/>
            <person name="Copeland A."/>
            <person name="Lapidus A."/>
            <person name="Bruce D."/>
            <person name="Goodwin L."/>
            <person name="Pitluck S."/>
            <person name="Peters L."/>
            <person name="Kyrpides N."/>
            <person name="Mavromatis K."/>
            <person name="Pagani I."/>
            <person name="Ivanova N."/>
            <person name="Saunders L."/>
            <person name="Detter J.C."/>
            <person name="Tapia R."/>
            <person name="Han C."/>
            <person name="Land M."/>
            <person name="Hauser L."/>
            <person name="Markowitz V."/>
            <person name="Cheng J.-F."/>
            <person name="Hugenholtz P."/>
            <person name="Woyke T."/>
            <person name="Wu D."/>
            <person name="Spring S."/>
            <person name="Schroeder M."/>
            <person name="Brambilla E."/>
            <person name="Klenk H.-P."/>
            <person name="Eisen J.A."/>
        </authorList>
    </citation>
    <scope>NUCLEOTIDE SEQUENCE [LARGE SCALE GENOMIC DNA]</scope>
    <source>
        <strain evidence="3">DSM 15286 / JCM 11887 / CIR29812</strain>
    </source>
</reference>
<dbReference type="Proteomes" id="UP000006793">
    <property type="component" value="Chromosome"/>
</dbReference>
<name>F8ADZ2_THEID</name>
<evidence type="ECO:0000313" key="3">
    <source>
        <dbReference type="Proteomes" id="UP000006793"/>
    </source>
</evidence>
<proteinExistence type="predicted"/>
<organism evidence="2 3">
    <name type="scientific">Thermodesulfatator indicus (strain DSM 15286 / JCM 11887 / CIR29812)</name>
    <dbReference type="NCBI Taxonomy" id="667014"/>
    <lineage>
        <taxon>Bacteria</taxon>
        <taxon>Pseudomonadati</taxon>
        <taxon>Thermodesulfobacteriota</taxon>
        <taxon>Thermodesulfobacteria</taxon>
        <taxon>Thermodesulfobacteriales</taxon>
        <taxon>Thermodesulfatatoraceae</taxon>
        <taxon>Thermodesulfatator</taxon>
    </lineage>
</organism>
<dbReference type="HOGENOM" id="CLU_167443_3_1_0"/>
<keyword evidence="3" id="KW-1185">Reference proteome</keyword>
<feature type="domain" description="Putative Se/S carrier protein-like" evidence="1">
    <location>
        <begin position="3"/>
        <end position="67"/>
    </location>
</feature>
<gene>
    <name evidence="2" type="ordered locus">Thein_1086</name>
</gene>
<reference evidence="2 3" key="2">
    <citation type="journal article" date="2012" name="Stand. Genomic Sci.">
        <title>Complete genome sequence of the thermophilic sulfate-reducing ocean bacterium Thermodesulfatator indicus type strain (CIR29812(T)).</title>
        <authorList>
            <person name="Anderson I."/>
            <person name="Saunders E."/>
            <person name="Lapidus A."/>
            <person name="Nolan M."/>
            <person name="Lucas S."/>
            <person name="Tice H."/>
            <person name="Del Rio T.G."/>
            <person name="Cheng J.F."/>
            <person name="Han C."/>
            <person name="Tapia R."/>
            <person name="Goodwin L.A."/>
            <person name="Pitluck S."/>
            <person name="Liolios K."/>
            <person name="Mavromatis K."/>
            <person name="Pagani I."/>
            <person name="Ivanova N."/>
            <person name="Mikhailova N."/>
            <person name="Pati A."/>
            <person name="Chen A."/>
            <person name="Palaniappan K."/>
            <person name="Land M."/>
            <person name="Hauser L."/>
            <person name="Jeffries C.D."/>
            <person name="Chang Y.J."/>
            <person name="Brambilla E.M."/>
            <person name="Rohde M."/>
            <person name="Spring S."/>
            <person name="Goker M."/>
            <person name="Detter J.C."/>
            <person name="Woyke T."/>
            <person name="Bristow J."/>
            <person name="Eisen J.A."/>
            <person name="Markowitz V."/>
            <person name="Hugenholtz P."/>
            <person name="Kyrpides N.C."/>
            <person name="Klenk H.P."/>
        </authorList>
    </citation>
    <scope>NUCLEOTIDE SEQUENCE [LARGE SCALE GENOMIC DNA]</scope>
    <source>
        <strain evidence="3">DSM 15286 / JCM 11887 / CIR29812</strain>
    </source>
</reference>
<dbReference type="PaxDb" id="667014-Thein_1086"/>
<dbReference type="EMBL" id="CP002683">
    <property type="protein sequence ID" value="AEH44957.1"/>
    <property type="molecule type" value="Genomic_DNA"/>
</dbReference>
<dbReference type="AlphaFoldDB" id="F8ADZ2"/>
<dbReference type="STRING" id="667014.Thein_1086"/>
<evidence type="ECO:0000313" key="2">
    <source>
        <dbReference type="EMBL" id="AEH44957.1"/>
    </source>
</evidence>